<gene>
    <name evidence="3" type="ORF">H9627_13220</name>
</gene>
<dbReference type="Pfam" id="PF03781">
    <property type="entry name" value="FGE-sulfatase"/>
    <property type="match status" value="1"/>
</dbReference>
<keyword evidence="4" id="KW-1185">Reference proteome</keyword>
<protein>
    <submittedName>
        <fullName evidence="3">Formylglycine-generating enzyme family protein</fullName>
    </submittedName>
</protein>
<dbReference type="RefSeq" id="WP_191734498.1">
    <property type="nucleotide sequence ID" value="NZ_JACSPR010000013.1"/>
</dbReference>
<dbReference type="PANTHER" id="PTHR23150:SF19">
    <property type="entry name" value="FORMYLGLYCINE-GENERATING ENZYME"/>
    <property type="match status" value="1"/>
</dbReference>
<dbReference type="Gene3D" id="3.90.1580.10">
    <property type="entry name" value="paralog of FGE (formylglycine-generating enzyme)"/>
    <property type="match status" value="1"/>
</dbReference>
<dbReference type="SUPFAM" id="SSF56436">
    <property type="entry name" value="C-type lectin-like"/>
    <property type="match status" value="1"/>
</dbReference>
<evidence type="ECO:0000313" key="4">
    <source>
        <dbReference type="Proteomes" id="UP000650224"/>
    </source>
</evidence>
<dbReference type="InterPro" id="IPR042095">
    <property type="entry name" value="SUMF_sf"/>
</dbReference>
<feature type="region of interest" description="Disordered" evidence="1">
    <location>
        <begin position="32"/>
        <end position="52"/>
    </location>
</feature>
<feature type="domain" description="Sulfatase-modifying factor enzyme-like" evidence="2">
    <location>
        <begin position="52"/>
        <end position="330"/>
    </location>
</feature>
<sequence length="334" mass="37010">MVRHRLGHRPCKLRMMPVSNCCSPSGAQWRTTTRDLSDPVNPTTPCNPEHSRDAVTLPGGAFRMGDHHGEGYPADGEGPVHEVHLTPFSINVTTVTNAEFGRFIEATGYTTTAERYGVSAVFYAAFQGRRDDVLRQVPGVPWWLAVKGANWQHPNGPGSTLDGLEDHPVVHVSWDDAVAYCTWAGGRLPTEAEWEYAARGGLQGARYAWGDELALDGRWNCNIWQGSFPMENIAADGHLTTAPVKTYTPNGYGLWQMAGNVWEWCQDWFDAEYYSRTSSINPQGPDTGARRVMRGGSYLCHDSYCNRYRVAARNSNTPDSTSGNTGFRCVFDNP</sequence>
<dbReference type="InterPro" id="IPR051043">
    <property type="entry name" value="Sulfatase_Mod_Factor_Kinase"/>
</dbReference>
<dbReference type="AlphaFoldDB" id="A0A8I0LGA8"/>
<name>A0A8I0LGA8_9CORY</name>
<proteinExistence type="predicted"/>
<evidence type="ECO:0000259" key="2">
    <source>
        <dbReference type="Pfam" id="PF03781"/>
    </source>
</evidence>
<evidence type="ECO:0000256" key="1">
    <source>
        <dbReference type="SAM" id="MobiDB-lite"/>
    </source>
</evidence>
<organism evidence="3 4">
    <name type="scientific">Corynebacterium gallinarum</name>
    <dbReference type="NCBI Taxonomy" id="2762214"/>
    <lineage>
        <taxon>Bacteria</taxon>
        <taxon>Bacillati</taxon>
        <taxon>Actinomycetota</taxon>
        <taxon>Actinomycetes</taxon>
        <taxon>Mycobacteriales</taxon>
        <taxon>Corynebacteriaceae</taxon>
        <taxon>Corynebacterium</taxon>
    </lineage>
</organism>
<reference evidence="3 4" key="1">
    <citation type="submission" date="2020-08" db="EMBL/GenBank/DDBJ databases">
        <title>A Genomic Blueprint of the Chicken Gut Microbiome.</title>
        <authorList>
            <person name="Gilroy R."/>
            <person name="Ravi A."/>
            <person name="Getino M."/>
            <person name="Pursley I."/>
            <person name="Horton D.L."/>
            <person name="Alikhan N.-F."/>
            <person name="Baker D."/>
            <person name="Gharbi K."/>
            <person name="Hall N."/>
            <person name="Watson M."/>
            <person name="Adriaenssens E.M."/>
            <person name="Foster-Nyarko E."/>
            <person name="Jarju S."/>
            <person name="Secka A."/>
            <person name="Antonio M."/>
            <person name="Oren A."/>
            <person name="Chaudhuri R."/>
            <person name="La Ragione R.M."/>
            <person name="Hildebrand F."/>
            <person name="Pallen M.J."/>
        </authorList>
    </citation>
    <scope>NUCLEOTIDE SEQUENCE [LARGE SCALE GENOMIC DNA]</scope>
    <source>
        <strain evidence="3 4">Sa1YVA5</strain>
    </source>
</reference>
<dbReference type="InterPro" id="IPR005532">
    <property type="entry name" value="SUMF_dom"/>
</dbReference>
<evidence type="ECO:0000313" key="3">
    <source>
        <dbReference type="EMBL" id="MBD8031263.1"/>
    </source>
</evidence>
<dbReference type="GO" id="GO:0120147">
    <property type="term" value="F:formylglycine-generating oxidase activity"/>
    <property type="evidence" value="ECO:0007669"/>
    <property type="project" value="TreeGrafter"/>
</dbReference>
<dbReference type="PANTHER" id="PTHR23150">
    <property type="entry name" value="SULFATASE MODIFYING FACTOR 1, 2"/>
    <property type="match status" value="1"/>
</dbReference>
<dbReference type="EMBL" id="JACSPR010000013">
    <property type="protein sequence ID" value="MBD8031263.1"/>
    <property type="molecule type" value="Genomic_DNA"/>
</dbReference>
<accession>A0A8I0LGA8</accession>
<dbReference type="InterPro" id="IPR016187">
    <property type="entry name" value="CTDL_fold"/>
</dbReference>
<comment type="caution">
    <text evidence="3">The sequence shown here is derived from an EMBL/GenBank/DDBJ whole genome shotgun (WGS) entry which is preliminary data.</text>
</comment>
<dbReference type="Proteomes" id="UP000650224">
    <property type="component" value="Unassembled WGS sequence"/>
</dbReference>